<accession>A0ABV4AFV2</accession>
<protein>
    <submittedName>
        <fullName evidence="2">YdcF family protein</fullName>
    </submittedName>
</protein>
<name>A0ABV4AFV2_9GAMM</name>
<organism evidence="2 3">
    <name type="scientific">Isoalcanivorax beigongshangi</name>
    <dbReference type="NCBI Taxonomy" id="3238810"/>
    <lineage>
        <taxon>Bacteria</taxon>
        <taxon>Pseudomonadati</taxon>
        <taxon>Pseudomonadota</taxon>
        <taxon>Gammaproteobacteria</taxon>
        <taxon>Oceanospirillales</taxon>
        <taxon>Alcanivoracaceae</taxon>
        <taxon>Isoalcanivorax</taxon>
    </lineage>
</organism>
<evidence type="ECO:0000259" key="1">
    <source>
        <dbReference type="Pfam" id="PF02698"/>
    </source>
</evidence>
<feature type="domain" description="DUF218" evidence="1">
    <location>
        <begin position="37"/>
        <end position="190"/>
    </location>
</feature>
<keyword evidence="3" id="KW-1185">Reference proteome</keyword>
<dbReference type="RefSeq" id="WP_369454560.1">
    <property type="nucleotide sequence ID" value="NZ_JBGCUO010000001.1"/>
</dbReference>
<sequence length="200" mass="22236">MTVMAWVLVLTAVGTLPAVVLGLLPPAPRRQRDVVPQAVVVLGAGRTRWGGHWRLPPAGLRRLAVGAERAAQAALPMLLCGGRKRRLGPTESALMGTLLERRWPQQQAWLEQRSRNTWENARYGAQELRLRGIDSILLVTSRAHQARAALSFRAQGLRVEVISADDSLGPAWMPSVGALALLPDIYYEWMALVFYRLRYL</sequence>
<reference evidence="2 3" key="1">
    <citation type="submission" date="2024-07" db="EMBL/GenBank/DDBJ databases">
        <authorList>
            <person name="Ren Q."/>
        </authorList>
    </citation>
    <scope>NUCLEOTIDE SEQUENCE [LARGE SCALE GENOMIC DNA]</scope>
    <source>
        <strain evidence="2 3">REN37</strain>
    </source>
</reference>
<dbReference type="InterPro" id="IPR051599">
    <property type="entry name" value="Cell_Envelope_Assoc"/>
</dbReference>
<dbReference type="Pfam" id="PF02698">
    <property type="entry name" value="DUF218"/>
    <property type="match status" value="1"/>
</dbReference>
<gene>
    <name evidence="2" type="ORF">AB5I84_03975</name>
</gene>
<dbReference type="InterPro" id="IPR014729">
    <property type="entry name" value="Rossmann-like_a/b/a_fold"/>
</dbReference>
<dbReference type="Gene3D" id="3.40.50.620">
    <property type="entry name" value="HUPs"/>
    <property type="match status" value="1"/>
</dbReference>
<dbReference type="InterPro" id="IPR003848">
    <property type="entry name" value="DUF218"/>
</dbReference>
<dbReference type="Proteomes" id="UP001562065">
    <property type="component" value="Unassembled WGS sequence"/>
</dbReference>
<dbReference type="EMBL" id="JBGCUO010000001">
    <property type="protein sequence ID" value="MEY1661302.1"/>
    <property type="molecule type" value="Genomic_DNA"/>
</dbReference>
<dbReference type="PANTHER" id="PTHR30336">
    <property type="entry name" value="INNER MEMBRANE PROTEIN, PROBABLE PERMEASE"/>
    <property type="match status" value="1"/>
</dbReference>
<dbReference type="PANTHER" id="PTHR30336:SF4">
    <property type="entry name" value="ENVELOPE BIOGENESIS FACTOR ELYC"/>
    <property type="match status" value="1"/>
</dbReference>
<evidence type="ECO:0000313" key="3">
    <source>
        <dbReference type="Proteomes" id="UP001562065"/>
    </source>
</evidence>
<comment type="caution">
    <text evidence="2">The sequence shown here is derived from an EMBL/GenBank/DDBJ whole genome shotgun (WGS) entry which is preliminary data.</text>
</comment>
<evidence type="ECO:0000313" key="2">
    <source>
        <dbReference type="EMBL" id="MEY1661302.1"/>
    </source>
</evidence>
<dbReference type="CDD" id="cd06259">
    <property type="entry name" value="YdcF-like"/>
    <property type="match status" value="1"/>
</dbReference>
<proteinExistence type="predicted"/>